<dbReference type="UniPathway" id="UPA00053">
    <property type="reaction ID" value="UER00088"/>
</dbReference>
<dbReference type="PROSITE" id="PS01128">
    <property type="entry name" value="SHIKIMATE_KINASE"/>
    <property type="match status" value="1"/>
</dbReference>
<organism evidence="12 13">
    <name type="scientific">Gimesia panareensis</name>
    <dbReference type="NCBI Taxonomy" id="2527978"/>
    <lineage>
        <taxon>Bacteria</taxon>
        <taxon>Pseudomonadati</taxon>
        <taxon>Planctomycetota</taxon>
        <taxon>Planctomycetia</taxon>
        <taxon>Planctomycetales</taxon>
        <taxon>Planctomycetaceae</taxon>
        <taxon>Gimesia</taxon>
    </lineage>
</organism>
<keyword evidence="6 11" id="KW-0547">Nucleotide-binding</keyword>
<evidence type="ECO:0000256" key="9">
    <source>
        <dbReference type="ARBA" id="ARBA00023141"/>
    </source>
</evidence>
<dbReference type="GO" id="GO:0000287">
    <property type="term" value="F:magnesium ion binding"/>
    <property type="evidence" value="ECO:0007669"/>
    <property type="project" value="UniProtKB-UniRule"/>
</dbReference>
<reference evidence="12 13" key="1">
    <citation type="submission" date="2019-03" db="EMBL/GenBank/DDBJ databases">
        <title>Deep-cultivation of Planctomycetes and their phenomic and genomic characterization uncovers novel biology.</title>
        <authorList>
            <person name="Wiegand S."/>
            <person name="Jogler M."/>
            <person name="Boedeker C."/>
            <person name="Pinto D."/>
            <person name="Vollmers J."/>
            <person name="Rivas-Marin E."/>
            <person name="Kohn T."/>
            <person name="Peeters S.H."/>
            <person name="Heuer A."/>
            <person name="Rast P."/>
            <person name="Oberbeckmann S."/>
            <person name="Bunk B."/>
            <person name="Jeske O."/>
            <person name="Meyerdierks A."/>
            <person name="Storesund J.E."/>
            <person name="Kallscheuer N."/>
            <person name="Luecker S."/>
            <person name="Lage O.M."/>
            <person name="Pohl T."/>
            <person name="Merkel B.J."/>
            <person name="Hornburger P."/>
            <person name="Mueller R.-W."/>
            <person name="Bruemmer F."/>
            <person name="Labrenz M."/>
            <person name="Spormann A.M."/>
            <person name="Op den Camp H."/>
            <person name="Overmann J."/>
            <person name="Amann R."/>
            <person name="Jetten M.S.M."/>
            <person name="Mascher T."/>
            <person name="Medema M.H."/>
            <person name="Devos D.P."/>
            <person name="Kaster A.-K."/>
            <person name="Ovreas L."/>
            <person name="Rohde M."/>
            <person name="Galperin M.Y."/>
            <person name="Jogler C."/>
        </authorList>
    </citation>
    <scope>NUCLEOTIDE SEQUENCE [LARGE SCALE GENOMIC DNA]</scope>
    <source>
        <strain evidence="12 13">Enr10</strain>
    </source>
</reference>
<accession>A0A517Q2D5</accession>
<protein>
    <recommendedName>
        <fullName evidence="3 11">Shikimate kinase</fullName>
        <shortName evidence="11">SK</shortName>
        <ecNumber evidence="3 11">2.7.1.71</ecNumber>
    </recommendedName>
</protein>
<dbReference type="Gene3D" id="3.40.50.300">
    <property type="entry name" value="P-loop containing nucleotide triphosphate hydrolases"/>
    <property type="match status" value="1"/>
</dbReference>
<keyword evidence="11" id="KW-0479">Metal-binding</keyword>
<comment type="similarity">
    <text evidence="2 11">Belongs to the shikimate kinase family.</text>
</comment>
<dbReference type="RefSeq" id="WP_145448346.1">
    <property type="nucleotide sequence ID" value="NZ_CP037421.1"/>
</dbReference>
<evidence type="ECO:0000313" key="13">
    <source>
        <dbReference type="Proteomes" id="UP000315647"/>
    </source>
</evidence>
<evidence type="ECO:0000256" key="8">
    <source>
        <dbReference type="ARBA" id="ARBA00022840"/>
    </source>
</evidence>
<comment type="caution">
    <text evidence="11">Lacks conserved residue(s) required for the propagation of feature annotation.</text>
</comment>
<dbReference type="Pfam" id="PF01202">
    <property type="entry name" value="SKI"/>
    <property type="match status" value="1"/>
</dbReference>
<dbReference type="GO" id="GO:0009073">
    <property type="term" value="P:aromatic amino acid family biosynthetic process"/>
    <property type="evidence" value="ECO:0007669"/>
    <property type="project" value="UniProtKB-KW"/>
</dbReference>
<keyword evidence="7 11" id="KW-0418">Kinase</keyword>
<dbReference type="SUPFAM" id="SSF52540">
    <property type="entry name" value="P-loop containing nucleoside triphosphate hydrolases"/>
    <property type="match status" value="1"/>
</dbReference>
<evidence type="ECO:0000256" key="2">
    <source>
        <dbReference type="ARBA" id="ARBA00006997"/>
    </source>
</evidence>
<comment type="subcellular location">
    <subcellularLocation>
        <location evidence="11">Cytoplasm</location>
    </subcellularLocation>
</comment>
<evidence type="ECO:0000256" key="1">
    <source>
        <dbReference type="ARBA" id="ARBA00004842"/>
    </source>
</evidence>
<evidence type="ECO:0000256" key="6">
    <source>
        <dbReference type="ARBA" id="ARBA00022741"/>
    </source>
</evidence>
<feature type="binding site" evidence="11">
    <location>
        <begin position="11"/>
        <end position="16"/>
    </location>
    <ligand>
        <name>ATP</name>
        <dbReference type="ChEBI" id="CHEBI:30616"/>
    </ligand>
</feature>
<keyword evidence="8 11" id="KW-0067">ATP-binding</keyword>
<keyword evidence="4 11" id="KW-0028">Amino-acid biosynthesis</keyword>
<dbReference type="CDD" id="cd00464">
    <property type="entry name" value="SK"/>
    <property type="match status" value="1"/>
</dbReference>
<dbReference type="HAMAP" id="MF_00109">
    <property type="entry name" value="Shikimate_kinase"/>
    <property type="match status" value="1"/>
</dbReference>
<feature type="binding site" evidence="11">
    <location>
        <position position="79"/>
    </location>
    <ligand>
        <name>substrate</name>
    </ligand>
</feature>
<evidence type="ECO:0000256" key="11">
    <source>
        <dbReference type="HAMAP-Rule" id="MF_00109"/>
    </source>
</evidence>
<evidence type="ECO:0000256" key="7">
    <source>
        <dbReference type="ARBA" id="ARBA00022777"/>
    </source>
</evidence>
<evidence type="ECO:0000256" key="5">
    <source>
        <dbReference type="ARBA" id="ARBA00022679"/>
    </source>
</evidence>
<evidence type="ECO:0000256" key="10">
    <source>
        <dbReference type="ARBA" id="ARBA00048567"/>
    </source>
</evidence>
<dbReference type="GO" id="GO:0009423">
    <property type="term" value="P:chorismate biosynthetic process"/>
    <property type="evidence" value="ECO:0007669"/>
    <property type="project" value="UniProtKB-UniRule"/>
</dbReference>
<dbReference type="Proteomes" id="UP000315647">
    <property type="component" value="Chromosome"/>
</dbReference>
<feature type="binding site" evidence="11">
    <location>
        <position position="57"/>
    </location>
    <ligand>
        <name>substrate</name>
    </ligand>
</feature>
<dbReference type="AlphaFoldDB" id="A0A517Q2D5"/>
<dbReference type="GO" id="GO:0004765">
    <property type="term" value="F:shikimate kinase activity"/>
    <property type="evidence" value="ECO:0007669"/>
    <property type="project" value="UniProtKB-UniRule"/>
</dbReference>
<comment type="cofactor">
    <cofactor evidence="11">
        <name>Mg(2+)</name>
        <dbReference type="ChEBI" id="CHEBI:18420"/>
    </cofactor>
    <text evidence="11">Binds 1 Mg(2+) ion per subunit.</text>
</comment>
<name>A0A517Q2D5_9PLAN</name>
<feature type="binding site" evidence="11">
    <location>
        <position position="33"/>
    </location>
    <ligand>
        <name>substrate</name>
    </ligand>
</feature>
<comment type="subunit">
    <text evidence="11">Monomer.</text>
</comment>
<sequence length="175" mass="18660">MTVITLIGYRGSGKSSVAAPLAGHCGFDWIDADDEIERVAGQSITEIFAGAGEPHFRQLEREVMQRLLAQDKLVIAAGGGAILNAETRQEMQQAGPVIWLKADAEALAQRINSDATTGSRRPALTASSSQLEEIRTLLAQRAPLYRDAATLTIETADKTVSEIVAEIIAALDSDA</sequence>
<feature type="binding site" evidence="11">
    <location>
        <position position="141"/>
    </location>
    <ligand>
        <name>substrate</name>
    </ligand>
</feature>
<comment type="catalytic activity">
    <reaction evidence="10 11">
        <text>shikimate + ATP = 3-phosphoshikimate + ADP + H(+)</text>
        <dbReference type="Rhea" id="RHEA:13121"/>
        <dbReference type="ChEBI" id="CHEBI:15378"/>
        <dbReference type="ChEBI" id="CHEBI:30616"/>
        <dbReference type="ChEBI" id="CHEBI:36208"/>
        <dbReference type="ChEBI" id="CHEBI:145989"/>
        <dbReference type="ChEBI" id="CHEBI:456216"/>
        <dbReference type="EC" id="2.7.1.71"/>
    </reaction>
</comment>
<evidence type="ECO:0000256" key="3">
    <source>
        <dbReference type="ARBA" id="ARBA00012154"/>
    </source>
</evidence>
<feature type="binding site" evidence="11">
    <location>
        <position position="15"/>
    </location>
    <ligand>
        <name>Mg(2+)</name>
        <dbReference type="ChEBI" id="CHEBI:18420"/>
    </ligand>
</feature>
<comment type="function">
    <text evidence="11">Catalyzes the specific phosphorylation of the 3-hydroxyl group of shikimic acid using ATP as a cosubstrate.</text>
</comment>
<dbReference type="GO" id="GO:0005829">
    <property type="term" value="C:cytosol"/>
    <property type="evidence" value="ECO:0007669"/>
    <property type="project" value="TreeGrafter"/>
</dbReference>
<gene>
    <name evidence="12" type="primary">aroK_2</name>
    <name evidence="11" type="synonym">aroK</name>
    <name evidence="12" type="ORF">Enr10x_10840</name>
</gene>
<keyword evidence="13" id="KW-1185">Reference proteome</keyword>
<dbReference type="InterPro" id="IPR031322">
    <property type="entry name" value="Shikimate/glucono_kinase"/>
</dbReference>
<dbReference type="InterPro" id="IPR027417">
    <property type="entry name" value="P-loop_NTPase"/>
</dbReference>
<evidence type="ECO:0000256" key="4">
    <source>
        <dbReference type="ARBA" id="ARBA00022605"/>
    </source>
</evidence>
<dbReference type="EC" id="2.7.1.71" evidence="3 11"/>
<dbReference type="GO" id="GO:0008652">
    <property type="term" value="P:amino acid biosynthetic process"/>
    <property type="evidence" value="ECO:0007669"/>
    <property type="project" value="UniProtKB-KW"/>
</dbReference>
<keyword evidence="11" id="KW-0460">Magnesium</keyword>
<keyword evidence="11" id="KW-0963">Cytoplasm</keyword>
<keyword evidence="9 11" id="KW-0057">Aromatic amino acid biosynthesis</keyword>
<dbReference type="InterPro" id="IPR000623">
    <property type="entry name" value="Shikimate_kinase/TSH1"/>
</dbReference>
<proteinExistence type="inferred from homology"/>
<dbReference type="EMBL" id="CP037421">
    <property type="protein sequence ID" value="QDT25787.1"/>
    <property type="molecule type" value="Genomic_DNA"/>
</dbReference>
<dbReference type="GO" id="GO:0005524">
    <property type="term" value="F:ATP binding"/>
    <property type="evidence" value="ECO:0007669"/>
    <property type="project" value="UniProtKB-UniRule"/>
</dbReference>
<dbReference type="PANTHER" id="PTHR21087">
    <property type="entry name" value="SHIKIMATE KINASE"/>
    <property type="match status" value="1"/>
</dbReference>
<dbReference type="PANTHER" id="PTHR21087:SF16">
    <property type="entry name" value="SHIKIMATE KINASE 1, CHLOROPLASTIC"/>
    <property type="match status" value="1"/>
</dbReference>
<evidence type="ECO:0000313" key="12">
    <source>
        <dbReference type="EMBL" id="QDT25787.1"/>
    </source>
</evidence>
<dbReference type="InterPro" id="IPR023000">
    <property type="entry name" value="Shikimate_kinase_CS"/>
</dbReference>
<dbReference type="PRINTS" id="PR01100">
    <property type="entry name" value="SHIKIMTKNASE"/>
</dbReference>
<keyword evidence="5 11" id="KW-0808">Transferase</keyword>
<comment type="pathway">
    <text evidence="1 11">Metabolic intermediate biosynthesis; chorismate biosynthesis; chorismate from D-erythrose 4-phosphate and phosphoenolpyruvate: step 5/7.</text>
</comment>
<feature type="binding site" evidence="11">
    <location>
        <position position="121"/>
    </location>
    <ligand>
        <name>ATP</name>
        <dbReference type="ChEBI" id="CHEBI:30616"/>
    </ligand>
</feature>